<dbReference type="EC" id="6.3.5.1" evidence="7 8"/>
<dbReference type="RefSeq" id="WP_264512998.1">
    <property type="nucleotide sequence ID" value="NZ_JAPDDR010000003.1"/>
</dbReference>
<comment type="caution">
    <text evidence="11">The sequence shown here is derived from an EMBL/GenBank/DDBJ whole genome shotgun (WGS) entry which is preliminary data.</text>
</comment>
<dbReference type="EMBL" id="JAPDDR010000003">
    <property type="protein sequence ID" value="MCW1913497.1"/>
    <property type="molecule type" value="Genomic_DNA"/>
</dbReference>
<protein>
    <recommendedName>
        <fullName evidence="7 8">Glutamine-dependent NAD(+) synthetase</fullName>
        <ecNumber evidence="7 8">6.3.5.1</ecNumber>
    </recommendedName>
    <alternativeName>
        <fullName evidence="7 8">NAD(+) synthase [glutamine-hydrolyzing]</fullName>
    </alternativeName>
</protein>
<dbReference type="Gene3D" id="3.60.110.10">
    <property type="entry name" value="Carbon-nitrogen hydrolase"/>
    <property type="match status" value="1"/>
</dbReference>
<feature type="active site" description="Proton acceptor; for glutaminase activity" evidence="7">
    <location>
        <position position="43"/>
    </location>
</feature>
<feature type="active site" description="For glutaminase activity" evidence="7">
    <location>
        <position position="110"/>
    </location>
</feature>
<comment type="function">
    <text evidence="7">Catalyzes the ATP-dependent amidation of deamido-NAD to form NAD. Uses L-glutamine as a nitrogen source.</text>
</comment>
<name>A0ABT3G0Y8_9BACT</name>
<reference evidence="11" key="1">
    <citation type="submission" date="2022-10" db="EMBL/GenBank/DDBJ databases">
        <title>Luteolibacter sp. GHJ8, whole genome shotgun sequencing project.</title>
        <authorList>
            <person name="Zhao G."/>
            <person name="Shen L."/>
        </authorList>
    </citation>
    <scope>NUCLEOTIDE SEQUENCE</scope>
    <source>
        <strain evidence="11">GHJ8</strain>
    </source>
</reference>
<dbReference type="PANTHER" id="PTHR23090">
    <property type="entry name" value="NH 3 /GLUTAMINE-DEPENDENT NAD + SYNTHETASE"/>
    <property type="match status" value="1"/>
</dbReference>
<keyword evidence="6 7" id="KW-0520">NAD</keyword>
<feature type="binding site" evidence="7">
    <location>
        <position position="609"/>
    </location>
    <ligand>
        <name>deamido-NAD(+)</name>
        <dbReference type="ChEBI" id="CHEBI:58437"/>
        <note>ligand shared between two neighboring subunits</note>
    </ligand>
</feature>
<dbReference type="CDD" id="cd07570">
    <property type="entry name" value="GAT_Gln-NAD-synth"/>
    <property type="match status" value="1"/>
</dbReference>
<dbReference type="InterPro" id="IPR036526">
    <property type="entry name" value="C-N_Hydrolase_sf"/>
</dbReference>
<dbReference type="Gene3D" id="3.40.50.620">
    <property type="entry name" value="HUPs"/>
    <property type="match status" value="1"/>
</dbReference>
<evidence type="ECO:0000256" key="1">
    <source>
        <dbReference type="ARBA" id="ARBA00005188"/>
    </source>
</evidence>
<gene>
    <name evidence="7 11" type="primary">nadE</name>
    <name evidence="11" type="ORF">OJ996_07925</name>
</gene>
<dbReference type="Pfam" id="PF02540">
    <property type="entry name" value="NAD_synthase"/>
    <property type="match status" value="1"/>
</dbReference>
<feature type="domain" description="CN hydrolase" evidence="10">
    <location>
        <begin position="3"/>
        <end position="263"/>
    </location>
</feature>
<comment type="pathway">
    <text evidence="1 7 8">Cofactor biosynthesis; NAD(+) biosynthesis; NAD(+) from deamido-NAD(+) (L-Gln route): step 1/1.</text>
</comment>
<dbReference type="SUPFAM" id="SSF56317">
    <property type="entry name" value="Carbon-nitrogen hydrolase"/>
    <property type="match status" value="1"/>
</dbReference>
<dbReference type="NCBIfam" id="TIGR00552">
    <property type="entry name" value="nadE"/>
    <property type="match status" value="1"/>
</dbReference>
<dbReference type="InterPro" id="IPR014729">
    <property type="entry name" value="Rossmann-like_a/b/a_fold"/>
</dbReference>
<dbReference type="InterPro" id="IPR022310">
    <property type="entry name" value="NAD/GMP_synthase"/>
</dbReference>
<evidence type="ECO:0000256" key="6">
    <source>
        <dbReference type="ARBA" id="ARBA00023027"/>
    </source>
</evidence>
<evidence type="ECO:0000256" key="7">
    <source>
        <dbReference type="HAMAP-Rule" id="MF_02090"/>
    </source>
</evidence>
<dbReference type="PIRSF" id="PIRSF006630">
    <property type="entry name" value="NADS_GAT"/>
    <property type="match status" value="1"/>
</dbReference>
<evidence type="ECO:0000256" key="2">
    <source>
        <dbReference type="ARBA" id="ARBA00007145"/>
    </source>
</evidence>
<dbReference type="CDD" id="cd00553">
    <property type="entry name" value="NAD_synthase"/>
    <property type="match status" value="1"/>
</dbReference>
<comment type="caution">
    <text evidence="7">Lacks conserved residue(s) required for the propagation of feature annotation.</text>
</comment>
<dbReference type="InterPro" id="IPR003694">
    <property type="entry name" value="NAD_synthase"/>
</dbReference>
<evidence type="ECO:0000256" key="3">
    <source>
        <dbReference type="ARBA" id="ARBA00022598"/>
    </source>
</evidence>
<feature type="active site" description="Nucleophile; for glutaminase activity" evidence="7">
    <location>
        <position position="163"/>
    </location>
</feature>
<feature type="binding site" evidence="7">
    <location>
        <position position="196"/>
    </location>
    <ligand>
        <name>L-glutamine</name>
        <dbReference type="ChEBI" id="CHEBI:58359"/>
    </ligand>
</feature>
<evidence type="ECO:0000259" key="10">
    <source>
        <dbReference type="PROSITE" id="PS50263"/>
    </source>
</evidence>
<evidence type="ECO:0000313" key="12">
    <source>
        <dbReference type="Proteomes" id="UP001165653"/>
    </source>
</evidence>
<dbReference type="InterPro" id="IPR014445">
    <property type="entry name" value="Gln-dep_NAD_synthase"/>
</dbReference>
<sequence>MNVRLAAVALNQTPLDWAGNALRIRAAIRDARDAGATLVCLPELCLTGYGCEDAFFAPSTHERAWEMLQKLLPETKGLVLALGLPVFHQRALFNCSAVVADGELLGLAAKKNLAGDGIHYEPRWFKPWLGGVRDDYFTADGKSVPIGDLVFDVGGVRMGFEICEDAWVADRPGAKLAARGVDLILNPSASHFAFGKAEIRRRFVAEGSRAFGAAYVYSNLLGNEAGRVIYDGQLLLAHDGRVIAESPRFGFKDHRVLAAGVDLSSGRLALSRSASHRPALPADADPGLIRTGFGWPKLSPALEKHALPDEAMDGKMEEFTHAVALGLFDYLRKSHSNGYVISLSGGADSAAAACLVRLMHDLAKAELGDDFGGKLRAKSFGGLLLTAYQGTENSGEVTRNAAAVLAEALGATHRELDIAAIHKAYVAMIEAAYGEALSWERHDISLQNIQARVRSPGIWMLANLRNALLLSTSNRSEAAVGYATMDGDTSGGLAPISGIDKAFLREWLRWLETTGPLLGDRRLPIPALSVVNSQQPTAELRPGDQAQTDEKDLMPYPVLDFIERASIRDRKSPAAVLELLALVFPQYPEDTRKQWVKRFFTLWSRNQWKRERYAPGFHLDDENLDPKTWCRWPILSGGFQEELAEL</sequence>
<keyword evidence="12" id="KW-1185">Reference proteome</keyword>
<dbReference type="PROSITE" id="PS50263">
    <property type="entry name" value="CN_HYDROLASE"/>
    <property type="match status" value="1"/>
</dbReference>
<keyword evidence="5 7" id="KW-0067">ATP-binding</keyword>
<dbReference type="SUPFAM" id="SSF52402">
    <property type="entry name" value="Adenine nucleotide alpha hydrolases-like"/>
    <property type="match status" value="1"/>
</dbReference>
<feature type="binding site" evidence="7">
    <location>
        <position position="477"/>
    </location>
    <ligand>
        <name>deamido-NAD(+)</name>
        <dbReference type="ChEBI" id="CHEBI:58437"/>
        <note>ligand shared between two neighboring subunits</note>
    </ligand>
</feature>
<dbReference type="GO" id="GO:0008795">
    <property type="term" value="F:NAD+ synthase activity"/>
    <property type="evidence" value="ECO:0007669"/>
    <property type="project" value="UniProtKB-EC"/>
</dbReference>
<feature type="binding site" evidence="7">
    <location>
        <position position="448"/>
    </location>
    <ligand>
        <name>deamido-NAD(+)</name>
        <dbReference type="ChEBI" id="CHEBI:58437"/>
        <note>ligand shared between two neighboring subunits</note>
    </ligand>
</feature>
<comment type="similarity">
    <text evidence="9">Belongs to the NAD synthetase family.</text>
</comment>
<feature type="binding site" evidence="7">
    <location>
        <position position="190"/>
    </location>
    <ligand>
        <name>L-glutamine</name>
        <dbReference type="ChEBI" id="CHEBI:58359"/>
    </ligand>
</feature>
<dbReference type="Proteomes" id="UP001165653">
    <property type="component" value="Unassembled WGS sequence"/>
</dbReference>
<evidence type="ECO:0000256" key="4">
    <source>
        <dbReference type="ARBA" id="ARBA00022741"/>
    </source>
</evidence>
<keyword evidence="4 7" id="KW-0547">Nucleotide-binding</keyword>
<dbReference type="PANTHER" id="PTHR23090:SF9">
    <property type="entry name" value="GLUTAMINE-DEPENDENT NAD(+) SYNTHETASE"/>
    <property type="match status" value="1"/>
</dbReference>
<comment type="similarity">
    <text evidence="2 7 8">In the C-terminal section; belongs to the NAD synthetase family.</text>
</comment>
<accession>A0ABT3G0Y8</accession>
<keyword evidence="3 7" id="KW-0436">Ligase</keyword>
<dbReference type="Pfam" id="PF00795">
    <property type="entry name" value="CN_hydrolase"/>
    <property type="match status" value="1"/>
</dbReference>
<proteinExistence type="inferred from homology"/>
<dbReference type="HAMAP" id="MF_02090">
    <property type="entry name" value="NadE_glutamine_dep"/>
    <property type="match status" value="1"/>
</dbReference>
<comment type="catalytic activity">
    <reaction evidence="7 8">
        <text>deamido-NAD(+) + L-glutamine + ATP + H2O = L-glutamate + AMP + diphosphate + NAD(+) + H(+)</text>
        <dbReference type="Rhea" id="RHEA:24384"/>
        <dbReference type="ChEBI" id="CHEBI:15377"/>
        <dbReference type="ChEBI" id="CHEBI:15378"/>
        <dbReference type="ChEBI" id="CHEBI:29985"/>
        <dbReference type="ChEBI" id="CHEBI:30616"/>
        <dbReference type="ChEBI" id="CHEBI:33019"/>
        <dbReference type="ChEBI" id="CHEBI:57540"/>
        <dbReference type="ChEBI" id="CHEBI:58359"/>
        <dbReference type="ChEBI" id="CHEBI:58437"/>
        <dbReference type="ChEBI" id="CHEBI:456215"/>
        <dbReference type="EC" id="6.3.5.1"/>
    </reaction>
</comment>
<evidence type="ECO:0000256" key="9">
    <source>
        <dbReference type="RuleBase" id="RU003811"/>
    </source>
</evidence>
<evidence type="ECO:0000313" key="11">
    <source>
        <dbReference type="EMBL" id="MCW1913497.1"/>
    </source>
</evidence>
<evidence type="ECO:0000256" key="5">
    <source>
        <dbReference type="ARBA" id="ARBA00022840"/>
    </source>
</evidence>
<dbReference type="InterPro" id="IPR003010">
    <property type="entry name" value="C-N_Hydrolase"/>
</dbReference>
<feature type="binding site" evidence="7">
    <location>
        <position position="472"/>
    </location>
    <ligand>
        <name>ATP</name>
        <dbReference type="ChEBI" id="CHEBI:30616"/>
    </ligand>
</feature>
<organism evidence="11 12">
    <name type="scientific">Luteolibacter rhizosphaerae</name>
    <dbReference type="NCBI Taxonomy" id="2989719"/>
    <lineage>
        <taxon>Bacteria</taxon>
        <taxon>Pseudomonadati</taxon>
        <taxon>Verrucomicrobiota</taxon>
        <taxon>Verrucomicrobiia</taxon>
        <taxon>Verrucomicrobiales</taxon>
        <taxon>Verrucomicrobiaceae</taxon>
        <taxon>Luteolibacter</taxon>
    </lineage>
</organism>
<evidence type="ECO:0000256" key="8">
    <source>
        <dbReference type="PIRNR" id="PIRNR006630"/>
    </source>
</evidence>